<evidence type="ECO:0000313" key="3">
    <source>
        <dbReference type="Proteomes" id="UP001560685"/>
    </source>
</evidence>
<dbReference type="InterPro" id="IPR042245">
    <property type="entry name" value="Tgt2/MlaC_sf"/>
</dbReference>
<organism evidence="2 3">
    <name type="scientific">Hyphococcus lacteus</name>
    <dbReference type="NCBI Taxonomy" id="3143536"/>
    <lineage>
        <taxon>Bacteria</taxon>
        <taxon>Pseudomonadati</taxon>
        <taxon>Pseudomonadota</taxon>
        <taxon>Alphaproteobacteria</taxon>
        <taxon>Parvularculales</taxon>
        <taxon>Parvularculaceae</taxon>
        <taxon>Hyphococcus</taxon>
    </lineage>
</organism>
<dbReference type="PANTHER" id="PTHR36573:SF1">
    <property type="entry name" value="INTERMEMBRANE PHOSPHOLIPID TRANSPORT SYSTEM BINDING PROTEIN MLAC"/>
    <property type="match status" value="1"/>
</dbReference>
<dbReference type="Gene3D" id="3.10.450.710">
    <property type="entry name" value="Tgt2/MlaC"/>
    <property type="match status" value="1"/>
</dbReference>
<dbReference type="InterPro" id="IPR008869">
    <property type="entry name" value="MlaC/ttg2D"/>
</dbReference>
<protein>
    <submittedName>
        <fullName evidence="2">ABC transporter substrate-binding protein</fullName>
    </submittedName>
</protein>
<sequence>MQPFPPLYRSINRAAIGLAGMTLALTAQPAFADQNAETFVQTILDEAEPALSVSDRDQMFDAIEDIVDKHVDMRRIGRFVLGQYARQMTDTQADVYYPLFKRYATQIYQNTLSDYAGQTLKVTGSVDRSERDIIVNSKLENPEPGDPFANAVIHWRVYRARDSKEMTVVDAGADNVWLAIEQRSQFTSIIANNGGREKGIDALIVELKKRVGG</sequence>
<keyword evidence="1" id="KW-0732">Signal</keyword>
<dbReference type="Proteomes" id="UP001560685">
    <property type="component" value="Unassembled WGS sequence"/>
</dbReference>
<dbReference type="PANTHER" id="PTHR36573">
    <property type="entry name" value="INTERMEMBRANE PHOSPHOLIPID TRANSPORT SYSTEM BINDING PROTEIN MLAC"/>
    <property type="match status" value="1"/>
</dbReference>
<proteinExistence type="predicted"/>
<evidence type="ECO:0000313" key="2">
    <source>
        <dbReference type="EMBL" id="MEX6633511.1"/>
    </source>
</evidence>
<reference evidence="2 3" key="1">
    <citation type="submission" date="2024-05" db="EMBL/GenBank/DDBJ databases">
        <title>Three bacterial strains, DH-69, EH-24, and ECK-19 isolated from coastal sediments.</title>
        <authorList>
            <person name="Ye Y.-Q."/>
            <person name="Du Z.-J."/>
        </authorList>
    </citation>
    <scope>NUCLEOTIDE SEQUENCE [LARGE SCALE GENOMIC DNA]</scope>
    <source>
        <strain evidence="2 3">ECK-19</strain>
    </source>
</reference>
<name>A0ABV3Z7V8_9PROT</name>
<feature type="chain" id="PRO_5045100389" evidence="1">
    <location>
        <begin position="33"/>
        <end position="213"/>
    </location>
</feature>
<dbReference type="RefSeq" id="WP_369313480.1">
    <property type="nucleotide sequence ID" value="NZ_JBEHZE010000001.1"/>
</dbReference>
<evidence type="ECO:0000256" key="1">
    <source>
        <dbReference type="SAM" id="SignalP"/>
    </source>
</evidence>
<comment type="caution">
    <text evidence="2">The sequence shown here is derived from an EMBL/GenBank/DDBJ whole genome shotgun (WGS) entry which is preliminary data.</text>
</comment>
<gene>
    <name evidence="2" type="ORF">ABFZ84_08105</name>
</gene>
<feature type="signal peptide" evidence="1">
    <location>
        <begin position="1"/>
        <end position="32"/>
    </location>
</feature>
<accession>A0ABV3Z7V8</accession>
<dbReference type="Pfam" id="PF05494">
    <property type="entry name" value="MlaC"/>
    <property type="match status" value="1"/>
</dbReference>
<keyword evidence="3" id="KW-1185">Reference proteome</keyword>
<dbReference type="EMBL" id="JBEHZE010000001">
    <property type="protein sequence ID" value="MEX6633511.1"/>
    <property type="molecule type" value="Genomic_DNA"/>
</dbReference>